<evidence type="ECO:0008006" key="4">
    <source>
        <dbReference type="Google" id="ProtNLM"/>
    </source>
</evidence>
<organism evidence="2 3">
    <name type="scientific">Candidatus Pullichristensenella excrementigallinarum</name>
    <dbReference type="NCBI Taxonomy" id="2840907"/>
    <lineage>
        <taxon>Bacteria</taxon>
        <taxon>Bacillati</taxon>
        <taxon>Bacillota</taxon>
        <taxon>Clostridia</taxon>
        <taxon>Candidatus Pullichristensenella</taxon>
    </lineage>
</organism>
<reference evidence="2" key="2">
    <citation type="journal article" date="2021" name="PeerJ">
        <title>Extensive microbial diversity within the chicken gut microbiome revealed by metagenomics and culture.</title>
        <authorList>
            <person name="Gilroy R."/>
            <person name="Ravi A."/>
            <person name="Getino M."/>
            <person name="Pursley I."/>
            <person name="Horton D.L."/>
            <person name="Alikhan N.F."/>
            <person name="Baker D."/>
            <person name="Gharbi K."/>
            <person name="Hall N."/>
            <person name="Watson M."/>
            <person name="Adriaenssens E.M."/>
            <person name="Foster-Nyarko E."/>
            <person name="Jarju S."/>
            <person name="Secka A."/>
            <person name="Antonio M."/>
            <person name="Oren A."/>
            <person name="Chaudhuri R.R."/>
            <person name="La Ragione R."/>
            <person name="Hildebrand F."/>
            <person name="Pallen M.J."/>
        </authorList>
    </citation>
    <scope>NUCLEOTIDE SEQUENCE</scope>
    <source>
        <strain evidence="2">ChiHcec3-11533</strain>
    </source>
</reference>
<reference evidence="2" key="1">
    <citation type="submission" date="2020-10" db="EMBL/GenBank/DDBJ databases">
        <authorList>
            <person name="Gilroy R."/>
        </authorList>
    </citation>
    <scope>NUCLEOTIDE SEQUENCE</scope>
    <source>
        <strain evidence="2">ChiHcec3-11533</strain>
    </source>
</reference>
<dbReference type="EMBL" id="DVMU01000170">
    <property type="protein sequence ID" value="HIU34395.1"/>
    <property type="molecule type" value="Genomic_DNA"/>
</dbReference>
<feature type="signal peptide" evidence="1">
    <location>
        <begin position="1"/>
        <end position="26"/>
    </location>
</feature>
<dbReference type="Proteomes" id="UP000824072">
    <property type="component" value="Unassembled WGS sequence"/>
</dbReference>
<feature type="chain" id="PRO_5038406129" description="DUF4412 domain-containing protein" evidence="1">
    <location>
        <begin position="27"/>
        <end position="542"/>
    </location>
</feature>
<comment type="caution">
    <text evidence="2">The sequence shown here is derived from an EMBL/GenBank/DDBJ whole genome shotgun (WGS) entry which is preliminary data.</text>
</comment>
<name>A0A9D1ICG7_9FIRM</name>
<proteinExistence type="predicted"/>
<sequence>MKQGMKKLVAVCLAILMLALPGLASAEQVVMRSLEISDITASMNGATAMDLSGLTLRLSGVEQGDSLIGLLEVLGGDQSAVEAVVEYDGRWLTAQMEGISNAYGIPLEKLLESQGMDVEEQLALIGQEFFPLLSINGESMEQFLQREEEYQEALIELVKSWGASMQSRGEEEVTFPNGETVTLQMQDLVITSEMQKEFWKIALEFYMSKAMASQEIAGEWGTEDPEALAEEIVEELGGREIPVILGWDASGEYMQGTSNFLLGDETYGTDGDFACCVYPDGEKTSVELLLNFQPDQTIHAEGDLTISLKCSGIEEQDFFEVEMEIDGDFGMGTVEVECAAYLYPVGYEGREDAELYFDLFMDSAEDRGGITLKGKYTPADYETTDCDQWEGALRLLAEGEYVSMEGSYRQAGEQAEREYSAMEISVLAPSSYGGEINAYYEYDANRTPNAYGGEDIVGTLVLGGGETWVNGEIRMNVAVVDTPVDPQKLSFEDKNVINVMTMGSKETDELFQEAQMWWMQAFMKLLGEVPGLQSLMASTMQY</sequence>
<protein>
    <recommendedName>
        <fullName evidence="4">DUF4412 domain-containing protein</fullName>
    </recommendedName>
</protein>
<evidence type="ECO:0000313" key="2">
    <source>
        <dbReference type="EMBL" id="HIU34395.1"/>
    </source>
</evidence>
<dbReference type="AlphaFoldDB" id="A0A9D1ICG7"/>
<accession>A0A9D1ICG7</accession>
<keyword evidence="1" id="KW-0732">Signal</keyword>
<evidence type="ECO:0000256" key="1">
    <source>
        <dbReference type="SAM" id="SignalP"/>
    </source>
</evidence>
<gene>
    <name evidence="2" type="ORF">IAB02_07510</name>
</gene>
<evidence type="ECO:0000313" key="3">
    <source>
        <dbReference type="Proteomes" id="UP000824072"/>
    </source>
</evidence>